<keyword evidence="3" id="KW-1185">Reference proteome</keyword>
<organism evidence="2 3">
    <name type="scientific">Actinomadura rubrisoli</name>
    <dbReference type="NCBI Taxonomy" id="2530368"/>
    <lineage>
        <taxon>Bacteria</taxon>
        <taxon>Bacillati</taxon>
        <taxon>Actinomycetota</taxon>
        <taxon>Actinomycetes</taxon>
        <taxon>Streptosporangiales</taxon>
        <taxon>Thermomonosporaceae</taxon>
        <taxon>Actinomadura</taxon>
    </lineage>
</organism>
<name>A0A4V2YSL5_9ACTN</name>
<protein>
    <submittedName>
        <fullName evidence="2">Uncharacterized protein</fullName>
    </submittedName>
</protein>
<keyword evidence="1" id="KW-1133">Transmembrane helix</keyword>
<reference evidence="2 3" key="1">
    <citation type="submission" date="2019-03" db="EMBL/GenBank/DDBJ databases">
        <title>Draft genome sequences of novel Actinobacteria.</title>
        <authorList>
            <person name="Sahin N."/>
            <person name="Ay H."/>
            <person name="Saygin H."/>
        </authorList>
    </citation>
    <scope>NUCLEOTIDE SEQUENCE [LARGE SCALE GENOMIC DNA]</scope>
    <source>
        <strain evidence="2 3">H3C3</strain>
    </source>
</reference>
<dbReference type="Proteomes" id="UP000294513">
    <property type="component" value="Unassembled WGS sequence"/>
</dbReference>
<dbReference type="AlphaFoldDB" id="A0A4V2YSL5"/>
<evidence type="ECO:0000313" key="2">
    <source>
        <dbReference type="EMBL" id="TDD70577.1"/>
    </source>
</evidence>
<gene>
    <name evidence="2" type="ORF">E1298_36570</name>
</gene>
<comment type="caution">
    <text evidence="2">The sequence shown here is derived from an EMBL/GenBank/DDBJ whole genome shotgun (WGS) entry which is preliminary data.</text>
</comment>
<feature type="transmembrane region" description="Helical" evidence="1">
    <location>
        <begin position="12"/>
        <end position="34"/>
    </location>
</feature>
<keyword evidence="1" id="KW-0472">Membrane</keyword>
<accession>A0A4V2YSL5</accession>
<sequence>MTRTGLRAFDGCLIVFCVVLVVLVGLLLALPYYLRANGNRKAGQSVRKAAGWTEVQLRDKAVDGVLTAKEARDSVAGGIVIGYVPAARPGDRVQVTVHYSVVWGWVPVGGEVSKCFRFSVEPQARPRPAVSRKEIDCP</sequence>
<dbReference type="RefSeq" id="WP_131901599.1">
    <property type="nucleotide sequence ID" value="NZ_SMKU01000303.1"/>
</dbReference>
<keyword evidence="1" id="KW-0812">Transmembrane</keyword>
<evidence type="ECO:0000313" key="3">
    <source>
        <dbReference type="Proteomes" id="UP000294513"/>
    </source>
</evidence>
<proteinExistence type="predicted"/>
<dbReference type="EMBL" id="SMKU01000303">
    <property type="protein sequence ID" value="TDD70577.1"/>
    <property type="molecule type" value="Genomic_DNA"/>
</dbReference>
<evidence type="ECO:0000256" key="1">
    <source>
        <dbReference type="SAM" id="Phobius"/>
    </source>
</evidence>